<dbReference type="InterPro" id="IPR035914">
    <property type="entry name" value="Sperma_CUB_dom_sf"/>
</dbReference>
<dbReference type="Pfam" id="PF00431">
    <property type="entry name" value="CUB"/>
    <property type="match status" value="1"/>
</dbReference>
<dbReference type="SUPFAM" id="SSF49854">
    <property type="entry name" value="Spermadhesin, CUB domain"/>
    <property type="match status" value="1"/>
</dbReference>
<feature type="domain" description="CUB" evidence="3">
    <location>
        <begin position="1"/>
        <end position="65"/>
    </location>
</feature>
<keyword evidence="1" id="KW-1015">Disulfide bond</keyword>
<sequence length="217" mass="24056">MQLEDRYDFVSVHNVYHLGTRNMLGKWSGRDLPPSVKSTSNRLLIAMRTDGSVAHKGFAANFDTMRACPIVFLESANSKRDPGKGFTITNRYLQITPEELGKVDPAKIKAPRKAMLVNVSLKRAIAVFCNYGEATNMDAYFGQCILKCLKSDLLEEAVSQSIMNGDAVLIEANDGKETQKQRMDPVSKTISYVQFMPFGNVGSAAVVALVDPWFMVH</sequence>
<keyword evidence="5" id="KW-1185">Reference proteome</keyword>
<name>A0A1S8X607_OPIVI</name>
<evidence type="ECO:0000256" key="1">
    <source>
        <dbReference type="ARBA" id="ARBA00023157"/>
    </source>
</evidence>
<reference evidence="4 5" key="1">
    <citation type="submission" date="2015-03" db="EMBL/GenBank/DDBJ databases">
        <title>Draft genome of the nematode, Opisthorchis viverrini.</title>
        <authorList>
            <person name="Mitreva M."/>
        </authorList>
    </citation>
    <scope>NUCLEOTIDE SEQUENCE [LARGE SCALE GENOMIC DNA]</scope>
    <source>
        <strain evidence="4">Khon Kaen</strain>
    </source>
</reference>
<dbReference type="InterPro" id="IPR000859">
    <property type="entry name" value="CUB_dom"/>
</dbReference>
<dbReference type="CDD" id="cd00041">
    <property type="entry name" value="CUB"/>
    <property type="match status" value="1"/>
</dbReference>
<evidence type="ECO:0000259" key="3">
    <source>
        <dbReference type="PROSITE" id="PS01180"/>
    </source>
</evidence>
<protein>
    <recommendedName>
        <fullName evidence="3">CUB domain-containing protein</fullName>
    </recommendedName>
</protein>
<proteinExistence type="predicted"/>
<dbReference type="PROSITE" id="PS01180">
    <property type="entry name" value="CUB"/>
    <property type="match status" value="1"/>
</dbReference>
<evidence type="ECO:0000313" key="5">
    <source>
        <dbReference type="Proteomes" id="UP000243686"/>
    </source>
</evidence>
<accession>A0A1S8X607</accession>
<evidence type="ECO:0000313" key="4">
    <source>
        <dbReference type="EMBL" id="OON22128.1"/>
    </source>
</evidence>
<dbReference type="EMBL" id="KV891878">
    <property type="protein sequence ID" value="OON22128.1"/>
    <property type="molecule type" value="Genomic_DNA"/>
</dbReference>
<comment type="caution">
    <text evidence="2">Lacks conserved residue(s) required for the propagation of feature annotation.</text>
</comment>
<dbReference type="Proteomes" id="UP000243686">
    <property type="component" value="Unassembled WGS sequence"/>
</dbReference>
<dbReference type="Gene3D" id="2.60.120.290">
    <property type="entry name" value="Spermadhesin, CUB domain"/>
    <property type="match status" value="1"/>
</dbReference>
<organism evidence="4 5">
    <name type="scientific">Opisthorchis viverrini</name>
    <name type="common">Southeast Asian liver fluke</name>
    <dbReference type="NCBI Taxonomy" id="6198"/>
    <lineage>
        <taxon>Eukaryota</taxon>
        <taxon>Metazoa</taxon>
        <taxon>Spiralia</taxon>
        <taxon>Lophotrochozoa</taxon>
        <taxon>Platyhelminthes</taxon>
        <taxon>Trematoda</taxon>
        <taxon>Digenea</taxon>
        <taxon>Opisthorchiida</taxon>
        <taxon>Opisthorchiata</taxon>
        <taxon>Opisthorchiidae</taxon>
        <taxon>Opisthorchis</taxon>
    </lineage>
</organism>
<dbReference type="AlphaFoldDB" id="A0A1S8X607"/>
<evidence type="ECO:0000256" key="2">
    <source>
        <dbReference type="PROSITE-ProRule" id="PRU00059"/>
    </source>
</evidence>
<gene>
    <name evidence="4" type="ORF">X801_01971</name>
</gene>